<dbReference type="EMBL" id="MT141672">
    <property type="protein sequence ID" value="QJA69040.1"/>
    <property type="molecule type" value="Genomic_DNA"/>
</dbReference>
<reference evidence="1" key="1">
    <citation type="submission" date="2020-03" db="EMBL/GenBank/DDBJ databases">
        <title>The deep terrestrial virosphere.</title>
        <authorList>
            <person name="Holmfeldt K."/>
            <person name="Nilsson E."/>
            <person name="Simone D."/>
            <person name="Lopez-Fernandez M."/>
            <person name="Wu X."/>
            <person name="de Brujin I."/>
            <person name="Lundin D."/>
            <person name="Andersson A."/>
            <person name="Bertilsson S."/>
            <person name="Dopson M."/>
        </authorList>
    </citation>
    <scope>NUCLEOTIDE SEQUENCE</scope>
    <source>
        <strain evidence="1">MM415A05164</strain>
    </source>
</reference>
<gene>
    <name evidence="1" type="ORF">MM415A05164_0006</name>
</gene>
<sequence length="97" mass="11700">MNENKTKLEKYIEEFESLATDIQDIELDEEAQLDLFTLNSMYKKDIVFHYFIRGIMEHFGKERIYGDVKKFIELCKKVLEERYSSLSLLPKKEERLI</sequence>
<organism evidence="1">
    <name type="scientific">viral metagenome</name>
    <dbReference type="NCBI Taxonomy" id="1070528"/>
    <lineage>
        <taxon>unclassified sequences</taxon>
        <taxon>metagenomes</taxon>
        <taxon>organismal metagenomes</taxon>
    </lineage>
</organism>
<protein>
    <submittedName>
        <fullName evidence="1">Uncharacterized protein</fullName>
    </submittedName>
</protein>
<dbReference type="AlphaFoldDB" id="A0A6M3JGX7"/>
<evidence type="ECO:0000313" key="1">
    <source>
        <dbReference type="EMBL" id="QJA69040.1"/>
    </source>
</evidence>
<proteinExistence type="predicted"/>
<name>A0A6M3JGX7_9ZZZZ</name>
<accession>A0A6M3JGX7</accession>